<dbReference type="SUPFAM" id="SSF46785">
    <property type="entry name" value="Winged helix' DNA-binding domain"/>
    <property type="match status" value="1"/>
</dbReference>
<dbReference type="Gene3D" id="1.10.10.10">
    <property type="entry name" value="Winged helix-like DNA-binding domain superfamily/Winged helix DNA-binding domain"/>
    <property type="match status" value="1"/>
</dbReference>
<dbReference type="PANTHER" id="PTHR34580:SF9">
    <property type="entry name" value="SLL5097 PROTEIN"/>
    <property type="match status" value="1"/>
</dbReference>
<dbReference type="Pfam" id="PF13280">
    <property type="entry name" value="WYL"/>
    <property type="match status" value="1"/>
</dbReference>
<dbReference type="PROSITE" id="PS52050">
    <property type="entry name" value="WYL"/>
    <property type="match status" value="1"/>
</dbReference>
<name>A0ABV9Q6Q3_9BACL</name>
<reference evidence="5" key="1">
    <citation type="journal article" date="2019" name="Int. J. Syst. Evol. Microbiol.">
        <title>The Global Catalogue of Microorganisms (GCM) 10K type strain sequencing project: providing services to taxonomists for standard genome sequencing and annotation.</title>
        <authorList>
            <consortium name="The Broad Institute Genomics Platform"/>
            <consortium name="The Broad Institute Genome Sequencing Center for Infectious Disease"/>
            <person name="Wu L."/>
            <person name="Ma J."/>
        </authorList>
    </citation>
    <scope>NUCLEOTIDE SEQUENCE [LARGE SCALE GENOMIC DNA]</scope>
    <source>
        <strain evidence="5">WYCCWR 12678</strain>
    </source>
</reference>
<dbReference type="InterPro" id="IPR036388">
    <property type="entry name" value="WH-like_DNA-bd_sf"/>
</dbReference>
<evidence type="ECO:0000256" key="2">
    <source>
        <dbReference type="ARBA" id="ARBA00023163"/>
    </source>
</evidence>
<keyword evidence="2" id="KW-0804">Transcription</keyword>
<evidence type="ECO:0000313" key="4">
    <source>
        <dbReference type="EMBL" id="MFC4769544.1"/>
    </source>
</evidence>
<gene>
    <name evidence="4" type="ORF">ACFO8Q_19630</name>
</gene>
<feature type="domain" description="HTH deoR-type" evidence="3">
    <location>
        <begin position="7"/>
        <end position="66"/>
    </location>
</feature>
<accession>A0ABV9Q6Q3</accession>
<dbReference type="Pfam" id="PF08279">
    <property type="entry name" value="HTH_11"/>
    <property type="match status" value="1"/>
</dbReference>
<sequence length="324" mass="38129">MTIERHVWPRLYKIHQLLLQKCYPSRQQLAERLEVSSRTIQRDIDMLRDSLGASIEYDKSRGGYYYSRDTFPLLPFNLNSQEKLALGMALAFSGQIGDPIVRDAMLSSMEKISCLLPDELSIDTDDWNEIISSAQESFQTGNLREQFLSLVSAIEQRCVVEIVYDSFSSQITDGRKINPYHLRKSRGIWYVIAYCHNRNSMRMFALQRVRSLQVTNERFIRDEFDVEHYMRDSLFEERGDRVYEITLRFSARQAPYIRERIWHASQKVYDQPNGEIVMHFQASGLNSIKRWIMQYGSEVEVVGPQELREEIKFEIKKMMEKYGG</sequence>
<dbReference type="InterPro" id="IPR057727">
    <property type="entry name" value="WCX_dom"/>
</dbReference>
<dbReference type="InterPro" id="IPR026881">
    <property type="entry name" value="WYL_dom"/>
</dbReference>
<keyword evidence="1" id="KW-0805">Transcription regulation</keyword>
<dbReference type="Proteomes" id="UP001596002">
    <property type="component" value="Unassembled WGS sequence"/>
</dbReference>
<evidence type="ECO:0000256" key="1">
    <source>
        <dbReference type="ARBA" id="ARBA00023015"/>
    </source>
</evidence>
<dbReference type="InterPro" id="IPR013196">
    <property type="entry name" value="HTH_11"/>
</dbReference>
<dbReference type="InterPro" id="IPR001034">
    <property type="entry name" value="DeoR_HTH"/>
</dbReference>
<dbReference type="EMBL" id="JBHSHC010000137">
    <property type="protein sequence ID" value="MFC4769544.1"/>
    <property type="molecule type" value="Genomic_DNA"/>
</dbReference>
<dbReference type="InterPro" id="IPR036390">
    <property type="entry name" value="WH_DNA-bd_sf"/>
</dbReference>
<keyword evidence="5" id="KW-1185">Reference proteome</keyword>
<dbReference type="Pfam" id="PF25583">
    <property type="entry name" value="WCX"/>
    <property type="match status" value="1"/>
</dbReference>
<dbReference type="InterPro" id="IPR051534">
    <property type="entry name" value="CBASS_pafABC_assoc_protein"/>
</dbReference>
<dbReference type="RefSeq" id="WP_380028191.1">
    <property type="nucleotide sequence ID" value="NZ_JBHSHC010000137.1"/>
</dbReference>
<comment type="caution">
    <text evidence="4">The sequence shown here is derived from an EMBL/GenBank/DDBJ whole genome shotgun (WGS) entry which is preliminary data.</text>
</comment>
<dbReference type="PANTHER" id="PTHR34580">
    <property type="match status" value="1"/>
</dbReference>
<dbReference type="PROSITE" id="PS51000">
    <property type="entry name" value="HTH_DEOR_2"/>
    <property type="match status" value="1"/>
</dbReference>
<evidence type="ECO:0000313" key="5">
    <source>
        <dbReference type="Proteomes" id="UP001596002"/>
    </source>
</evidence>
<proteinExistence type="predicted"/>
<protein>
    <submittedName>
        <fullName evidence="4">Helix-turn-helix transcriptional regulator</fullName>
    </submittedName>
</protein>
<evidence type="ECO:0000259" key="3">
    <source>
        <dbReference type="PROSITE" id="PS51000"/>
    </source>
</evidence>
<organism evidence="4 5">
    <name type="scientific">Effusibacillus consociatus</name>
    <dbReference type="NCBI Taxonomy" id="1117041"/>
    <lineage>
        <taxon>Bacteria</taxon>
        <taxon>Bacillati</taxon>
        <taxon>Bacillota</taxon>
        <taxon>Bacilli</taxon>
        <taxon>Bacillales</taxon>
        <taxon>Alicyclobacillaceae</taxon>
        <taxon>Effusibacillus</taxon>
    </lineage>
</organism>